<gene>
    <name evidence="1" type="ORF">MRATA1EN1_LOCUS8835</name>
</gene>
<organism evidence="1 2">
    <name type="scientific">Rangifer tarandus platyrhynchus</name>
    <name type="common">Svalbard reindeer</name>
    <dbReference type="NCBI Taxonomy" id="3082113"/>
    <lineage>
        <taxon>Eukaryota</taxon>
        <taxon>Metazoa</taxon>
        <taxon>Chordata</taxon>
        <taxon>Craniata</taxon>
        <taxon>Vertebrata</taxon>
        <taxon>Euteleostomi</taxon>
        <taxon>Mammalia</taxon>
        <taxon>Eutheria</taxon>
        <taxon>Laurasiatheria</taxon>
        <taxon>Artiodactyla</taxon>
        <taxon>Ruminantia</taxon>
        <taxon>Pecora</taxon>
        <taxon>Cervidae</taxon>
        <taxon>Odocoileinae</taxon>
        <taxon>Rangifer</taxon>
    </lineage>
</organism>
<dbReference type="EMBL" id="OX459955">
    <property type="protein sequence ID" value="CAI9159873.1"/>
    <property type="molecule type" value="Genomic_DNA"/>
</dbReference>
<name>A0ABN8YHG8_RANTA</name>
<sequence>MRFIFVSYSPRYTYCWYSCALRFVFDIHVTPWQALDQAGEWLGSRRAGCWSGGRRLTASAIFCLPACSLAPRGVGTGVSHFPLMQKLLCSLGGTADSRQSDAVFLCASSRTLGPRQYTFL</sequence>
<keyword evidence="2" id="KW-1185">Reference proteome</keyword>
<reference evidence="1" key="1">
    <citation type="submission" date="2023-04" db="EMBL/GenBank/DDBJ databases">
        <authorList>
            <consortium name="ELIXIR-Norway"/>
        </authorList>
    </citation>
    <scope>NUCLEOTIDE SEQUENCE [LARGE SCALE GENOMIC DNA]</scope>
</reference>
<dbReference type="Proteomes" id="UP001176941">
    <property type="component" value="Chromosome 19"/>
</dbReference>
<evidence type="ECO:0000313" key="1">
    <source>
        <dbReference type="EMBL" id="CAI9159873.1"/>
    </source>
</evidence>
<accession>A0ABN8YHG8</accession>
<proteinExistence type="predicted"/>
<evidence type="ECO:0000313" key="2">
    <source>
        <dbReference type="Proteomes" id="UP001176941"/>
    </source>
</evidence>
<protein>
    <submittedName>
        <fullName evidence="1">Uncharacterized protein</fullName>
    </submittedName>
</protein>